<evidence type="ECO:0000313" key="2">
    <source>
        <dbReference type="Proteomes" id="UP000217257"/>
    </source>
</evidence>
<dbReference type="EMBL" id="CP022098">
    <property type="protein sequence ID" value="ATB34976.1"/>
    <property type="molecule type" value="Genomic_DNA"/>
</dbReference>
<dbReference type="AlphaFoldDB" id="A0A250IVM8"/>
<proteinExistence type="predicted"/>
<name>A0A250IVM8_9BACT</name>
<sequence>MSTPLLILPGYGDSGPQHWQSLWERLLPGATRVQQRDWENPALDDWVAALDAAISTCAGPPVLVAHSLGVSATAHWAARYHRPIRGAFLVAPPDLDNPEVPVPCRSFAPMPRQRLPFRSILVASRDDPYASFECSAQMAHDWGSRLEDAGHTGHINSASGLGEWPWGQALLRELL</sequence>
<dbReference type="InterPro" id="IPR010662">
    <property type="entry name" value="RBBP9/YdeN"/>
</dbReference>
<dbReference type="Proteomes" id="UP000217257">
    <property type="component" value="Chromosome"/>
</dbReference>
<evidence type="ECO:0000313" key="1">
    <source>
        <dbReference type="EMBL" id="ATB34976.1"/>
    </source>
</evidence>
<dbReference type="RefSeq" id="WP_095983664.1">
    <property type="nucleotide sequence ID" value="NZ_CP022098.1"/>
</dbReference>
<dbReference type="Gene3D" id="3.40.50.1820">
    <property type="entry name" value="alpha/beta hydrolase"/>
    <property type="match status" value="1"/>
</dbReference>
<dbReference type="SUPFAM" id="SSF53474">
    <property type="entry name" value="alpha/beta-Hydrolases"/>
    <property type="match status" value="1"/>
</dbReference>
<evidence type="ECO:0008006" key="3">
    <source>
        <dbReference type="Google" id="ProtNLM"/>
    </source>
</evidence>
<reference evidence="1 2" key="1">
    <citation type="submission" date="2017-06" db="EMBL/GenBank/DDBJ databases">
        <title>Sequencing and comparative analysis of myxobacterial genomes.</title>
        <authorList>
            <person name="Rupp O."/>
            <person name="Goesmann A."/>
            <person name="Sogaard-Andersen L."/>
        </authorList>
    </citation>
    <scope>NUCLEOTIDE SEQUENCE [LARGE SCALE GENOMIC DNA]</scope>
    <source>
        <strain evidence="1 2">DSM 52655</strain>
    </source>
</reference>
<dbReference type="InterPro" id="IPR029058">
    <property type="entry name" value="AB_hydrolase_fold"/>
</dbReference>
<protein>
    <recommendedName>
        <fullName evidence="3">Alpha/beta hydrolase</fullName>
    </recommendedName>
</protein>
<dbReference type="GO" id="GO:0016787">
    <property type="term" value="F:hydrolase activity"/>
    <property type="evidence" value="ECO:0007669"/>
    <property type="project" value="InterPro"/>
</dbReference>
<organism evidence="1 2">
    <name type="scientific">Cystobacter fuscus</name>
    <dbReference type="NCBI Taxonomy" id="43"/>
    <lineage>
        <taxon>Bacteria</taxon>
        <taxon>Pseudomonadati</taxon>
        <taxon>Myxococcota</taxon>
        <taxon>Myxococcia</taxon>
        <taxon>Myxococcales</taxon>
        <taxon>Cystobacterineae</taxon>
        <taxon>Archangiaceae</taxon>
        <taxon>Cystobacter</taxon>
    </lineage>
</organism>
<dbReference type="Pfam" id="PF06821">
    <property type="entry name" value="Ser_hydrolase"/>
    <property type="match status" value="1"/>
</dbReference>
<accession>A0A250IVM8</accession>
<dbReference type="KEGG" id="cfus:CYFUS_000388"/>
<gene>
    <name evidence="1" type="ORF">CYFUS_000388</name>
</gene>